<dbReference type="EMBL" id="CP031226">
    <property type="protein sequence ID" value="AXH60150.1"/>
    <property type="molecule type" value="Genomic_DNA"/>
</dbReference>
<dbReference type="GeneID" id="39473889"/>
<keyword evidence="1" id="KW-1133">Transmembrane helix</keyword>
<dbReference type="Proteomes" id="UP000006426">
    <property type="component" value="Plasmid pmppla107"/>
</dbReference>
<sequence length="97" mass="11263">MNRALRYILCLDKLKKPKATDVITAVVVGVILQSILFSFWIFDFIPERQFISLIGSIVWVMVLNCFNLGLFTLKARHFVLLFLGYALWQLVCDAYIF</sequence>
<name>A0AAD0PWP1_PSEAV</name>
<keyword evidence="2" id="KW-0614">Plasmid</keyword>
<proteinExistence type="predicted"/>
<dbReference type="AlphaFoldDB" id="A0AAD0PWP1"/>
<organism evidence="2 3">
    <name type="scientific">Pseudomonas amygdali pv. lachrymans str. M301315</name>
    <dbReference type="NCBI Taxonomy" id="629260"/>
    <lineage>
        <taxon>Bacteria</taxon>
        <taxon>Pseudomonadati</taxon>
        <taxon>Pseudomonadota</taxon>
        <taxon>Gammaproteobacteria</taxon>
        <taxon>Pseudomonadales</taxon>
        <taxon>Pseudomonadaceae</taxon>
        <taxon>Pseudomonas</taxon>
        <taxon>Pseudomonas amygdali</taxon>
    </lineage>
</organism>
<evidence type="ECO:0000256" key="1">
    <source>
        <dbReference type="SAM" id="Phobius"/>
    </source>
</evidence>
<evidence type="ECO:0000313" key="2">
    <source>
        <dbReference type="EMBL" id="AXH60150.1"/>
    </source>
</evidence>
<protein>
    <submittedName>
        <fullName evidence="2">Uncharacterized protein</fullName>
    </submittedName>
</protein>
<accession>A0AAD0PWP1</accession>
<keyword evidence="1" id="KW-0472">Membrane</keyword>
<dbReference type="RefSeq" id="WP_005742751.1">
    <property type="nucleotide sequence ID" value="NZ_CP031226.1"/>
</dbReference>
<feature type="transmembrane region" description="Helical" evidence="1">
    <location>
        <begin position="21"/>
        <end position="42"/>
    </location>
</feature>
<evidence type="ECO:0000313" key="3">
    <source>
        <dbReference type="Proteomes" id="UP000006426"/>
    </source>
</evidence>
<reference evidence="2 3" key="1">
    <citation type="journal article" date="2011" name="PLoS Pathog.">
        <title>Dynamic evolution of pathogenicity revealed by sequencing and comparative genomics of 19 Pseudomonas syringae isolates.</title>
        <authorList>
            <person name="Baltrus D.A."/>
            <person name="Nishimura M.T."/>
            <person name="Romanchuk A."/>
            <person name="Chang J.H."/>
            <person name="Mukhtar M.S."/>
            <person name="Cherkis K."/>
            <person name="Roach J."/>
            <person name="Grant S.R."/>
            <person name="Jones C.D."/>
            <person name="Dangl J.L."/>
        </authorList>
    </citation>
    <scope>NUCLEOTIDE SEQUENCE [LARGE SCALE GENOMIC DNA]</scope>
    <source>
        <strain evidence="2 3">M301315</strain>
    </source>
</reference>
<geneLocation type="plasmid" evidence="3">
    <name>pmppla107</name>
</geneLocation>
<feature type="transmembrane region" description="Helical" evidence="1">
    <location>
        <begin position="78"/>
        <end position="96"/>
    </location>
</feature>
<keyword evidence="1" id="KW-0812">Transmembrane</keyword>
<gene>
    <name evidence="2" type="ORF">PLA107_033735</name>
</gene>
<feature type="transmembrane region" description="Helical" evidence="1">
    <location>
        <begin position="48"/>
        <end position="71"/>
    </location>
</feature>